<dbReference type="EMBL" id="MN740581">
    <property type="protein sequence ID" value="QHU34909.1"/>
    <property type="molecule type" value="Genomic_DNA"/>
</dbReference>
<dbReference type="GO" id="GO:0016779">
    <property type="term" value="F:nucleotidyltransferase activity"/>
    <property type="evidence" value="ECO:0007669"/>
    <property type="project" value="UniProtKB-ARBA"/>
</dbReference>
<proteinExistence type="predicted"/>
<dbReference type="PANTHER" id="PTHR30135">
    <property type="entry name" value="UNCHARACTERIZED PROTEIN YVCK-RELATED"/>
    <property type="match status" value="1"/>
</dbReference>
<dbReference type="Gene3D" id="3.90.550.10">
    <property type="entry name" value="Spore Coat Polysaccharide Biosynthesis Protein SpsA, Chain A"/>
    <property type="match status" value="1"/>
</dbReference>
<dbReference type="GO" id="GO:0043743">
    <property type="term" value="F:LPPG:FO 2-phospho-L-lactate transferase activity"/>
    <property type="evidence" value="ECO:0007669"/>
    <property type="project" value="InterPro"/>
</dbReference>
<dbReference type="Pfam" id="PF01933">
    <property type="entry name" value="CofD"/>
    <property type="match status" value="1"/>
</dbReference>
<evidence type="ECO:0000259" key="2">
    <source>
        <dbReference type="Pfam" id="PF12804"/>
    </source>
</evidence>
<dbReference type="InterPro" id="IPR010119">
    <property type="entry name" value="Gluconeogen_factor"/>
</dbReference>
<dbReference type="InterPro" id="IPR029044">
    <property type="entry name" value="Nucleotide-diphossugar_trans"/>
</dbReference>
<dbReference type="Gene3D" id="3.40.50.10680">
    <property type="entry name" value="CofD-like domains"/>
    <property type="match status" value="1"/>
</dbReference>
<sequence length="823" mass="95467">MKITLITGGSGSENIQRGLYQINRHIGINIIINGYDDGKSTGILRRLFKNTLGISDFRKNQVLEYNLIYGNNDTYKLLTYRFTNTNTLEKPSIYLLKLINELDIEDDIRRFLIKNTEYFFALEQSTQIHYDDFNYMNLIYCALLHQYDSNMITVCNIIKKVFGLKNNIYVNSHANLILNGITANNKVLLDEVSIVDFDDITDKIVDVSFVDNDELPVLDEATQDLLLNSDLIVLSCGTQFSSLIPTYKTVLFADTLKQSKALKYLVLNCDYDNDIVNYTGDELLDKINEYISLKEQDVKIIISPDMNPKLFPTIQSSSNLYNYINIPKLVVNNTCNNLLTHDGFVLWKYIFEDYFHKYYNKTYIFDYDYTLYDAEYLNISADNIESIGDIENKIIASNNCITNISPDIRDCVIFSNIGNVENRGTCREHETHNKECKYVNINYILNDEDIGFIQNTIIRMIRDIQETPDNLQINNMKNVSISIKPLTNRDEIIENINKNILNTDTKYELIKTGKTTIEIIKRGLSKRALFTNKRFFDGNYTYITDCNDIDYNAVTDNIKYLHVDTINTTNLFIKSLIMNKKYDICIIAGGINERMGVKYPKCLIEVDGNIVLTNILEKIRPFANNIYVCCNNYYKNDFQKYERSVIYSNIHFLYFDSLDNSQSYPKGNGETLYQLLESEGYKITKKIFVIWSDIIIDDARIFEEMYNLQYGNDFLIPTVYVEDPYAYLIIDKDKDTVKGFGYRRDVCVEMGFHDQCIFLVDTSIVKNKLKNIIKSKGEKYKELNFLDVVNDIDNGKVAYYETKYPLNSFNTFNDIPNPSGTNL</sequence>
<dbReference type="SUPFAM" id="SSF53448">
    <property type="entry name" value="Nucleotide-diphospho-sugar transferases"/>
    <property type="match status" value="1"/>
</dbReference>
<dbReference type="Pfam" id="PF12804">
    <property type="entry name" value="NTP_transf_3"/>
    <property type="match status" value="1"/>
</dbReference>
<reference evidence="3" key="1">
    <citation type="journal article" date="2020" name="Nature">
        <title>Giant virus diversity and host interactions through global metagenomics.</title>
        <authorList>
            <person name="Schulz F."/>
            <person name="Roux S."/>
            <person name="Paez-Espino D."/>
            <person name="Jungbluth S."/>
            <person name="Walsh D.A."/>
            <person name="Denef V.J."/>
            <person name="McMahon K.D."/>
            <person name="Konstantinidis K.T."/>
            <person name="Eloe-Fadrosh E.A."/>
            <person name="Kyrpides N.C."/>
            <person name="Woyke T."/>
        </authorList>
    </citation>
    <scope>NUCLEOTIDE SEQUENCE</scope>
    <source>
        <strain evidence="3">GVMAG-S-1017244-22</strain>
    </source>
</reference>
<organism evidence="3">
    <name type="scientific">viral metagenome</name>
    <dbReference type="NCBI Taxonomy" id="1070528"/>
    <lineage>
        <taxon>unclassified sequences</taxon>
        <taxon>metagenomes</taxon>
        <taxon>organismal metagenomes</taxon>
    </lineage>
</organism>
<evidence type="ECO:0000256" key="1">
    <source>
        <dbReference type="ARBA" id="ARBA00022490"/>
    </source>
</evidence>
<dbReference type="InterPro" id="IPR038136">
    <property type="entry name" value="CofD-like_dom_sf"/>
</dbReference>
<name>A0A6C0LVY1_9ZZZZ</name>
<dbReference type="SUPFAM" id="SSF142338">
    <property type="entry name" value="CofD-like"/>
    <property type="match status" value="1"/>
</dbReference>
<dbReference type="PANTHER" id="PTHR30135:SF3">
    <property type="entry name" value="GLUCONEOGENESIS FACTOR-RELATED"/>
    <property type="match status" value="1"/>
</dbReference>
<accession>A0A6C0LVY1</accession>
<evidence type="ECO:0000313" key="3">
    <source>
        <dbReference type="EMBL" id="QHU34909.1"/>
    </source>
</evidence>
<keyword evidence="1" id="KW-0963">Cytoplasm</keyword>
<dbReference type="InterPro" id="IPR025877">
    <property type="entry name" value="MobA-like_NTP_Trfase"/>
</dbReference>
<dbReference type="InterPro" id="IPR002882">
    <property type="entry name" value="CofD"/>
</dbReference>
<protein>
    <recommendedName>
        <fullName evidence="2">MobA-like NTP transferase domain-containing protein</fullName>
    </recommendedName>
</protein>
<dbReference type="AlphaFoldDB" id="A0A6C0LVY1"/>
<feature type="domain" description="MobA-like NTP transferase" evidence="2">
    <location>
        <begin position="585"/>
        <end position="706"/>
    </location>
</feature>